<evidence type="ECO:0000313" key="2">
    <source>
        <dbReference type="EMBL" id="KAG9236235.1"/>
    </source>
</evidence>
<gene>
    <name evidence="2" type="ORF">BJ875DRAFT_457144</name>
</gene>
<organism evidence="2 3">
    <name type="scientific">Amylocarpus encephaloides</name>
    <dbReference type="NCBI Taxonomy" id="45428"/>
    <lineage>
        <taxon>Eukaryota</taxon>
        <taxon>Fungi</taxon>
        <taxon>Dikarya</taxon>
        <taxon>Ascomycota</taxon>
        <taxon>Pezizomycotina</taxon>
        <taxon>Leotiomycetes</taxon>
        <taxon>Helotiales</taxon>
        <taxon>Helotiales incertae sedis</taxon>
        <taxon>Amylocarpus</taxon>
    </lineage>
</organism>
<evidence type="ECO:0000256" key="1">
    <source>
        <dbReference type="SAM" id="MobiDB-lite"/>
    </source>
</evidence>
<feature type="compositionally biased region" description="Polar residues" evidence="1">
    <location>
        <begin position="57"/>
        <end position="69"/>
    </location>
</feature>
<proteinExistence type="predicted"/>
<dbReference type="OrthoDB" id="5383057at2759"/>
<feature type="compositionally biased region" description="Polar residues" evidence="1">
    <location>
        <begin position="1"/>
        <end position="19"/>
    </location>
</feature>
<dbReference type="Proteomes" id="UP000824998">
    <property type="component" value="Unassembled WGS sequence"/>
</dbReference>
<feature type="compositionally biased region" description="Basic and acidic residues" evidence="1">
    <location>
        <begin position="78"/>
        <end position="93"/>
    </location>
</feature>
<reference evidence="2" key="1">
    <citation type="journal article" date="2021" name="IMA Fungus">
        <title>Genomic characterization of three marine fungi, including Emericellopsis atlantica sp. nov. with signatures of a generalist lifestyle and marine biomass degradation.</title>
        <authorList>
            <person name="Hagestad O.C."/>
            <person name="Hou L."/>
            <person name="Andersen J.H."/>
            <person name="Hansen E.H."/>
            <person name="Altermark B."/>
            <person name="Li C."/>
            <person name="Kuhnert E."/>
            <person name="Cox R.J."/>
            <person name="Crous P.W."/>
            <person name="Spatafora J.W."/>
            <person name="Lail K."/>
            <person name="Amirebrahimi M."/>
            <person name="Lipzen A."/>
            <person name="Pangilinan J."/>
            <person name="Andreopoulos W."/>
            <person name="Hayes R.D."/>
            <person name="Ng V."/>
            <person name="Grigoriev I.V."/>
            <person name="Jackson S.A."/>
            <person name="Sutton T.D.S."/>
            <person name="Dobson A.D.W."/>
            <person name="Rama T."/>
        </authorList>
    </citation>
    <scope>NUCLEOTIDE SEQUENCE</scope>
    <source>
        <strain evidence="2">TRa018bII</strain>
    </source>
</reference>
<feature type="compositionally biased region" description="Low complexity" evidence="1">
    <location>
        <begin position="116"/>
        <end position="132"/>
    </location>
</feature>
<protein>
    <submittedName>
        <fullName evidence="2">Uncharacterized protein</fullName>
    </submittedName>
</protein>
<dbReference type="EMBL" id="MU251412">
    <property type="protein sequence ID" value="KAG9236235.1"/>
    <property type="molecule type" value="Genomic_DNA"/>
</dbReference>
<feature type="compositionally biased region" description="Polar residues" evidence="1">
    <location>
        <begin position="34"/>
        <end position="46"/>
    </location>
</feature>
<dbReference type="AlphaFoldDB" id="A0A9P8C7D3"/>
<name>A0A9P8C7D3_9HELO</name>
<feature type="region of interest" description="Disordered" evidence="1">
    <location>
        <begin position="1"/>
        <end position="217"/>
    </location>
</feature>
<accession>A0A9P8C7D3</accession>
<keyword evidence="3" id="KW-1185">Reference proteome</keyword>
<feature type="compositionally biased region" description="Basic and acidic residues" evidence="1">
    <location>
        <begin position="175"/>
        <end position="186"/>
    </location>
</feature>
<sequence length="217" mass="22178">MSTRNPSHGQKVTDPNATNIREGAGPMASDSLAAESTKSRGTFASNRDSEPSGVAGANSTFANTNTSGATKLDPAMDAETRMAQEDWAEEKKLGATANSYPKAAGGQSKALAVENTAGSSVTGGATSSAGTAPSYVQGGYTDTAGPKGRNLTEGGFESNDKKNASFNSEIGSKNDPGRLAEQRIYRENANTGMDAIPKQKGDGGDNPYDTLGSDAQA</sequence>
<evidence type="ECO:0000313" key="3">
    <source>
        <dbReference type="Proteomes" id="UP000824998"/>
    </source>
</evidence>
<comment type="caution">
    <text evidence="2">The sequence shown here is derived from an EMBL/GenBank/DDBJ whole genome shotgun (WGS) entry which is preliminary data.</text>
</comment>